<gene>
    <name evidence="1" type="ORF">Ahy_A03g015342</name>
</gene>
<reference evidence="1 2" key="1">
    <citation type="submission" date="2019-01" db="EMBL/GenBank/DDBJ databases">
        <title>Sequencing of cultivated peanut Arachis hypogaea provides insights into genome evolution and oil improvement.</title>
        <authorList>
            <person name="Chen X."/>
        </authorList>
    </citation>
    <scope>NUCLEOTIDE SEQUENCE [LARGE SCALE GENOMIC DNA]</scope>
    <source>
        <strain evidence="2">cv. Fuhuasheng</strain>
        <tissue evidence="1">Leaves</tissue>
    </source>
</reference>
<dbReference type="AlphaFoldDB" id="A0A445E057"/>
<organism evidence="1 2">
    <name type="scientific">Arachis hypogaea</name>
    <name type="common">Peanut</name>
    <dbReference type="NCBI Taxonomy" id="3818"/>
    <lineage>
        <taxon>Eukaryota</taxon>
        <taxon>Viridiplantae</taxon>
        <taxon>Streptophyta</taxon>
        <taxon>Embryophyta</taxon>
        <taxon>Tracheophyta</taxon>
        <taxon>Spermatophyta</taxon>
        <taxon>Magnoliopsida</taxon>
        <taxon>eudicotyledons</taxon>
        <taxon>Gunneridae</taxon>
        <taxon>Pentapetalae</taxon>
        <taxon>rosids</taxon>
        <taxon>fabids</taxon>
        <taxon>Fabales</taxon>
        <taxon>Fabaceae</taxon>
        <taxon>Papilionoideae</taxon>
        <taxon>50 kb inversion clade</taxon>
        <taxon>dalbergioids sensu lato</taxon>
        <taxon>Dalbergieae</taxon>
        <taxon>Pterocarpus clade</taxon>
        <taxon>Arachis</taxon>
    </lineage>
</organism>
<evidence type="ECO:0008006" key="3">
    <source>
        <dbReference type="Google" id="ProtNLM"/>
    </source>
</evidence>
<protein>
    <recommendedName>
        <fullName evidence="3">Transposase MuDR plant domain-containing protein</fullName>
    </recommendedName>
</protein>
<sequence>MDDRVLLKVYYFGQILLQTSEGVKFICENLLDVVIPFTISFEEIKCVICEKLDFEMSKKISYILYRYPIPVFGRFIQFQVKYMTDEASLQEMFSMYIESRAQISFIELYVEFEQSETGRNIIREDYDSDSEEEFESNYEVVGPDSDEYDGDDLMAPNVMDVANALANKEPFEEPSFMRVLDLDAMHVPEFPEYMSVETPIVADGEFVVGMEFSFREAVKEVSMISRKHCWVIRRYNGSHTCTRATISQDHSKLDSITIAEAIKPLVEADPSLKATFYRLNKLFTRKRDEAEARINAGHIFSELVTSACKPTSIRKYPAYVHDVYKMDQVRRVYRARFRPLRNPTTWPAYNGPRFVPNPFLRCITKGRPRMTRFLNEIDT</sequence>
<dbReference type="Proteomes" id="UP000289738">
    <property type="component" value="Chromosome A03"/>
</dbReference>
<accession>A0A445E057</accession>
<proteinExistence type="predicted"/>
<name>A0A445E057_ARAHY</name>
<keyword evidence="2" id="KW-1185">Reference proteome</keyword>
<dbReference type="EMBL" id="SDMP01000003">
    <property type="protein sequence ID" value="RYR68855.1"/>
    <property type="molecule type" value="Genomic_DNA"/>
</dbReference>
<evidence type="ECO:0000313" key="1">
    <source>
        <dbReference type="EMBL" id="RYR68855.1"/>
    </source>
</evidence>
<comment type="caution">
    <text evidence="1">The sequence shown here is derived from an EMBL/GenBank/DDBJ whole genome shotgun (WGS) entry which is preliminary data.</text>
</comment>
<evidence type="ECO:0000313" key="2">
    <source>
        <dbReference type="Proteomes" id="UP000289738"/>
    </source>
</evidence>